<dbReference type="Gene3D" id="3.20.20.100">
    <property type="entry name" value="NADP-dependent oxidoreductase domain"/>
    <property type="match status" value="1"/>
</dbReference>
<dbReference type="PROSITE" id="PS00062">
    <property type="entry name" value="ALDOKETO_REDUCTASE_2"/>
    <property type="match status" value="1"/>
</dbReference>
<dbReference type="SUPFAM" id="SSF51430">
    <property type="entry name" value="NAD(P)-linked oxidoreductase"/>
    <property type="match status" value="1"/>
</dbReference>
<dbReference type="InterPro" id="IPR020471">
    <property type="entry name" value="AKR"/>
</dbReference>
<keyword evidence="9" id="KW-1185">Reference proteome</keyword>
<comment type="similarity">
    <text evidence="1">Belongs to the aldo/keto reductase family.</text>
</comment>
<evidence type="ECO:0000256" key="3">
    <source>
        <dbReference type="ARBA" id="ARBA00023002"/>
    </source>
</evidence>
<evidence type="ECO:0000259" key="7">
    <source>
        <dbReference type="Pfam" id="PF00248"/>
    </source>
</evidence>
<dbReference type="GO" id="GO:0016616">
    <property type="term" value="F:oxidoreductase activity, acting on the CH-OH group of donors, NAD or NADP as acceptor"/>
    <property type="evidence" value="ECO:0007669"/>
    <property type="project" value="UniProtKB-ARBA"/>
</dbReference>
<dbReference type="CDD" id="cd19071">
    <property type="entry name" value="AKR_AKR1-5-like"/>
    <property type="match status" value="1"/>
</dbReference>
<keyword evidence="2" id="KW-0521">NADP</keyword>
<evidence type="ECO:0000256" key="1">
    <source>
        <dbReference type="ARBA" id="ARBA00007905"/>
    </source>
</evidence>
<evidence type="ECO:0000256" key="4">
    <source>
        <dbReference type="PIRSR" id="PIRSR000097-1"/>
    </source>
</evidence>
<dbReference type="RefSeq" id="WP_221457612.1">
    <property type="nucleotide sequence ID" value="NZ_JACHMG010000001.1"/>
</dbReference>
<dbReference type="InterPro" id="IPR018170">
    <property type="entry name" value="Aldo/ket_reductase_CS"/>
</dbReference>
<keyword evidence="3" id="KW-0560">Oxidoreductase</keyword>
<reference evidence="8 9" key="1">
    <citation type="submission" date="2020-08" db="EMBL/GenBank/DDBJ databases">
        <title>Sequencing the genomes of 1000 actinobacteria strains.</title>
        <authorList>
            <person name="Klenk H.-P."/>
        </authorList>
    </citation>
    <scope>NUCLEOTIDE SEQUENCE [LARGE SCALE GENOMIC DNA]</scope>
    <source>
        <strain evidence="8 9">DSM 45859</strain>
    </source>
</reference>
<dbReference type="AlphaFoldDB" id="A0A840IPY4"/>
<feature type="domain" description="NADP-dependent oxidoreductase" evidence="7">
    <location>
        <begin position="29"/>
        <end position="263"/>
    </location>
</feature>
<evidence type="ECO:0000256" key="5">
    <source>
        <dbReference type="PIRSR" id="PIRSR000097-2"/>
    </source>
</evidence>
<accession>A0A840IPY4</accession>
<feature type="active site" description="Proton donor" evidence="4">
    <location>
        <position position="58"/>
    </location>
</feature>
<dbReference type="InterPro" id="IPR023210">
    <property type="entry name" value="NADP_OxRdtase_dom"/>
</dbReference>
<comment type="caution">
    <text evidence="8">The sequence shown here is derived from an EMBL/GenBank/DDBJ whole genome shotgun (WGS) entry which is preliminary data.</text>
</comment>
<protein>
    <submittedName>
        <fullName evidence="8">Diketogulonate reductase-like aldo/keto reductase</fullName>
    </submittedName>
</protein>
<evidence type="ECO:0000256" key="2">
    <source>
        <dbReference type="ARBA" id="ARBA00022857"/>
    </source>
</evidence>
<dbReference type="EMBL" id="JACHMG010000001">
    <property type="protein sequence ID" value="MBB4683980.1"/>
    <property type="molecule type" value="Genomic_DNA"/>
</dbReference>
<dbReference type="PANTHER" id="PTHR43827">
    <property type="entry name" value="2,5-DIKETO-D-GLUCONIC ACID REDUCTASE"/>
    <property type="match status" value="1"/>
</dbReference>
<feature type="site" description="Lowers pKa of active site Tyr" evidence="6">
    <location>
        <position position="83"/>
    </location>
</feature>
<dbReference type="Proteomes" id="UP000581769">
    <property type="component" value="Unassembled WGS sequence"/>
</dbReference>
<proteinExistence type="inferred from homology"/>
<dbReference type="PANTHER" id="PTHR43827:SF3">
    <property type="entry name" value="NADP-DEPENDENT OXIDOREDUCTASE DOMAIN-CONTAINING PROTEIN"/>
    <property type="match status" value="1"/>
</dbReference>
<organism evidence="8 9">
    <name type="scientific">Amycolatopsis jiangsuensis</name>
    <dbReference type="NCBI Taxonomy" id="1181879"/>
    <lineage>
        <taxon>Bacteria</taxon>
        <taxon>Bacillati</taxon>
        <taxon>Actinomycetota</taxon>
        <taxon>Actinomycetes</taxon>
        <taxon>Pseudonocardiales</taxon>
        <taxon>Pseudonocardiaceae</taxon>
        <taxon>Amycolatopsis</taxon>
    </lineage>
</organism>
<dbReference type="PIRSF" id="PIRSF000097">
    <property type="entry name" value="AKR"/>
    <property type="match status" value="1"/>
</dbReference>
<name>A0A840IPY4_9PSEU</name>
<gene>
    <name evidence="8" type="ORF">BJY18_001465</name>
</gene>
<evidence type="ECO:0000256" key="6">
    <source>
        <dbReference type="PIRSR" id="PIRSR000097-3"/>
    </source>
</evidence>
<dbReference type="PRINTS" id="PR00069">
    <property type="entry name" value="ALDKETRDTASE"/>
</dbReference>
<dbReference type="Pfam" id="PF00248">
    <property type="entry name" value="Aldo_ket_red"/>
    <property type="match status" value="1"/>
</dbReference>
<evidence type="ECO:0000313" key="8">
    <source>
        <dbReference type="EMBL" id="MBB4683980.1"/>
    </source>
</evidence>
<dbReference type="InterPro" id="IPR036812">
    <property type="entry name" value="NAD(P)_OxRdtase_dom_sf"/>
</dbReference>
<dbReference type="PROSITE" id="PS00798">
    <property type="entry name" value="ALDOKETO_REDUCTASE_1"/>
    <property type="match status" value="1"/>
</dbReference>
<feature type="binding site" evidence="5">
    <location>
        <position position="114"/>
    </location>
    <ligand>
        <name>substrate</name>
    </ligand>
</feature>
<evidence type="ECO:0000313" key="9">
    <source>
        <dbReference type="Proteomes" id="UP000581769"/>
    </source>
</evidence>
<sequence>MTARPQSEVDRVPVADLGGLPMPLIGYGTHPMRGPQATEAVLAALEEGYRLVDTATRYRNEEAIGAALAQTGVPREDLFVTTKMPPDRVGLERRTLEESLTALGVDHVDLWLIHWPPGGYPGVTSWGEFARAREEGLVRAIGVSNYSIELIDALHEATGQYPAVNQRQWGPGEYAPAFAEALAARGVVLSAHSPLRSTDLNDPVLVSIARAHDRSVQEVVVAWNLHHGVAVTVKSAHRDRMVRNLSAAGLTLSEDEVAAIDQLGAA</sequence>